<name>W6UR06_ECHGR</name>
<organism evidence="3 4">
    <name type="scientific">Echinococcus granulosus</name>
    <name type="common">Hydatid tapeworm</name>
    <dbReference type="NCBI Taxonomy" id="6210"/>
    <lineage>
        <taxon>Eukaryota</taxon>
        <taxon>Metazoa</taxon>
        <taxon>Spiralia</taxon>
        <taxon>Lophotrochozoa</taxon>
        <taxon>Platyhelminthes</taxon>
        <taxon>Cestoda</taxon>
        <taxon>Eucestoda</taxon>
        <taxon>Cyclophyllidea</taxon>
        <taxon>Taeniidae</taxon>
        <taxon>Echinococcus</taxon>
        <taxon>Echinococcus granulosus group</taxon>
    </lineage>
</organism>
<sequence>MWALAFILSLLTATQPTFAFVTGGGQGDKEFGLKIDGAITMPKNTGYTFATDAISATSTPLIMQTNTGYSESSNFPEYGTEQSTLEFEVGEHEGSGVTEQSLEAVINDSAHVTKEYESTDSSGIEADRNAATIKGGLKMNTEEFNENATTVFDDKDSTGESAYPESKVEGEEGTMQDVEEGHVNESEEKREEVLTGKANAGDDEALTAVTVDTGSTIENINQENKANENETSPNPDTKNANEVPVDITGTMETEKLSDHSINPSEAPSTQAAKIDQGEEETLTIEKKGIAESSAGVFSDAENRLEDTEIHEWDSEVTAKATSLATEQSTSTDSTVDENTAEESIYTKNVEEEEILEEKVENVGMEEVIKETTTGTSEAVVGPDGSSSPPLGGSTTEGTDADISNSRVATVKTYAATANKTVQLNAPWFKSLRMDIVQSLYEVKDNIYQAATSLQKAVEVIQEVMVSFVDGVQAYTLKGTSYDLADDVPIKLSVLRKKSEEWLAKQTFSSSLI</sequence>
<feature type="chain" id="PRO_5004885253" evidence="2">
    <location>
        <begin position="20"/>
        <end position="512"/>
    </location>
</feature>
<feature type="region of interest" description="Disordered" evidence="1">
    <location>
        <begin position="214"/>
        <end position="277"/>
    </location>
</feature>
<keyword evidence="2" id="KW-0732">Signal</keyword>
<dbReference type="CTD" id="36345006"/>
<dbReference type="AlphaFoldDB" id="W6UR06"/>
<dbReference type="RefSeq" id="XP_024347045.1">
    <property type="nucleotide sequence ID" value="XM_024498540.1"/>
</dbReference>
<feature type="region of interest" description="Disordered" evidence="1">
    <location>
        <begin position="308"/>
        <end position="345"/>
    </location>
</feature>
<feature type="region of interest" description="Disordered" evidence="1">
    <location>
        <begin position="371"/>
        <end position="401"/>
    </location>
</feature>
<evidence type="ECO:0000313" key="4">
    <source>
        <dbReference type="Proteomes" id="UP000019149"/>
    </source>
</evidence>
<dbReference type="STRING" id="6210.W6UR06"/>
<feature type="compositionally biased region" description="Polar residues" evidence="1">
    <location>
        <begin position="214"/>
        <end position="240"/>
    </location>
</feature>
<evidence type="ECO:0000313" key="3">
    <source>
        <dbReference type="EMBL" id="EUB55849.1"/>
    </source>
</evidence>
<dbReference type="EMBL" id="APAU02000141">
    <property type="protein sequence ID" value="EUB55849.1"/>
    <property type="molecule type" value="Genomic_DNA"/>
</dbReference>
<dbReference type="GeneID" id="36345006"/>
<dbReference type="Proteomes" id="UP000019149">
    <property type="component" value="Unassembled WGS sequence"/>
</dbReference>
<dbReference type="KEGG" id="egl:EGR_09291"/>
<evidence type="ECO:0000256" key="1">
    <source>
        <dbReference type="SAM" id="MobiDB-lite"/>
    </source>
</evidence>
<evidence type="ECO:0000256" key="2">
    <source>
        <dbReference type="SAM" id="SignalP"/>
    </source>
</evidence>
<feature type="signal peptide" evidence="2">
    <location>
        <begin position="1"/>
        <end position="19"/>
    </location>
</feature>
<reference evidence="3 4" key="1">
    <citation type="journal article" date="2013" name="Nat. Genet.">
        <title>The genome of the hydatid tapeworm Echinococcus granulosus.</title>
        <authorList>
            <person name="Zheng H."/>
            <person name="Zhang W."/>
            <person name="Zhang L."/>
            <person name="Zhang Z."/>
            <person name="Li J."/>
            <person name="Lu G."/>
            <person name="Zhu Y."/>
            <person name="Wang Y."/>
            <person name="Huang Y."/>
            <person name="Liu J."/>
            <person name="Kang H."/>
            <person name="Chen J."/>
            <person name="Wang L."/>
            <person name="Chen A."/>
            <person name="Yu S."/>
            <person name="Gao Z."/>
            <person name="Jin L."/>
            <person name="Gu W."/>
            <person name="Wang Z."/>
            <person name="Zhao L."/>
            <person name="Shi B."/>
            <person name="Wen H."/>
            <person name="Lin R."/>
            <person name="Jones M.K."/>
            <person name="Brejova B."/>
            <person name="Vinar T."/>
            <person name="Zhao G."/>
            <person name="McManus D.P."/>
            <person name="Chen Z."/>
            <person name="Zhou Y."/>
            <person name="Wang S."/>
        </authorList>
    </citation>
    <scope>NUCLEOTIDE SEQUENCE [LARGE SCALE GENOMIC DNA]</scope>
</reference>
<feature type="region of interest" description="Disordered" evidence="1">
    <location>
        <begin position="151"/>
        <end position="190"/>
    </location>
</feature>
<accession>W6UR06</accession>
<comment type="caution">
    <text evidence="3">The sequence shown here is derived from an EMBL/GenBank/DDBJ whole genome shotgun (WGS) entry which is preliminary data.</text>
</comment>
<dbReference type="OrthoDB" id="6252857at2759"/>
<feature type="compositionally biased region" description="Polar residues" evidence="1">
    <location>
        <begin position="319"/>
        <end position="333"/>
    </location>
</feature>
<dbReference type="OMA" id="PLIMQTN"/>
<keyword evidence="4" id="KW-1185">Reference proteome</keyword>
<feature type="compositionally biased region" description="Low complexity" evidence="1">
    <location>
        <begin position="381"/>
        <end position="397"/>
    </location>
</feature>
<gene>
    <name evidence="3" type="ORF">EGR_09291</name>
</gene>
<feature type="compositionally biased region" description="Polar residues" evidence="1">
    <location>
        <begin position="259"/>
        <end position="271"/>
    </location>
</feature>
<proteinExistence type="predicted"/>
<protein>
    <submittedName>
        <fullName evidence="3">Uncharacterized protein</fullName>
    </submittedName>
</protein>
<feature type="compositionally biased region" description="Basic and acidic residues" evidence="1">
    <location>
        <begin position="179"/>
        <end position="190"/>
    </location>
</feature>